<keyword evidence="1" id="KW-1133">Transmembrane helix</keyword>
<name>L8J8J0_9GAMM</name>
<keyword evidence="1" id="KW-0812">Transmembrane</keyword>
<dbReference type="Proteomes" id="UP000011134">
    <property type="component" value="Unassembled WGS sequence"/>
</dbReference>
<feature type="transmembrane region" description="Helical" evidence="1">
    <location>
        <begin position="12"/>
        <end position="30"/>
    </location>
</feature>
<dbReference type="PATRIC" id="fig|1056511.3.peg.3406"/>
<proteinExistence type="predicted"/>
<protein>
    <submittedName>
        <fullName evidence="2">Uncharacterized protein</fullName>
    </submittedName>
</protein>
<sequence length="147" mass="16419">MAAEKLTKARLIQILFLMTVLITAFVWRTVTYDDNQPVDETAVRCQITAESCVIEGRENGIDLTLQPFPAKANSELVIQIGNVNVKPVATVEGVNMYMGTIPVIFEQKENSWLGKFSVPECVHDKMAWAITLKQGDKMVIADFTVEK</sequence>
<dbReference type="RefSeq" id="WP_007467786.1">
    <property type="nucleotide sequence ID" value="NZ_AMZO01000025.1"/>
</dbReference>
<accession>L8J8J0</accession>
<comment type="caution">
    <text evidence="2">The sequence shown here is derived from an EMBL/GenBank/DDBJ whole genome shotgun (WGS) entry which is preliminary data.</text>
</comment>
<dbReference type="EMBL" id="AMZO01000025">
    <property type="protein sequence ID" value="ELR64518.1"/>
    <property type="molecule type" value="Genomic_DNA"/>
</dbReference>
<evidence type="ECO:0000313" key="2">
    <source>
        <dbReference type="EMBL" id="ELR64518.1"/>
    </source>
</evidence>
<evidence type="ECO:0000313" key="3">
    <source>
        <dbReference type="Proteomes" id="UP000011134"/>
    </source>
</evidence>
<gene>
    <name evidence="2" type="ORF">C942_02331</name>
</gene>
<evidence type="ECO:0000256" key="1">
    <source>
        <dbReference type="SAM" id="Phobius"/>
    </source>
</evidence>
<dbReference type="OrthoDB" id="5917376at2"/>
<organism evidence="2 3">
    <name type="scientific">Photobacterium marinum</name>
    <dbReference type="NCBI Taxonomy" id="1056511"/>
    <lineage>
        <taxon>Bacteria</taxon>
        <taxon>Pseudomonadati</taxon>
        <taxon>Pseudomonadota</taxon>
        <taxon>Gammaproteobacteria</taxon>
        <taxon>Vibrionales</taxon>
        <taxon>Vibrionaceae</taxon>
        <taxon>Photobacterium</taxon>
    </lineage>
</organism>
<dbReference type="AlphaFoldDB" id="L8J8J0"/>
<reference evidence="2 3" key="1">
    <citation type="submission" date="2012-12" db="EMBL/GenBank/DDBJ databases">
        <title>Genome Assembly of Photobacterium sp. AK15.</title>
        <authorList>
            <person name="Khatri I."/>
            <person name="Vaidya B."/>
            <person name="Srinivas T.N.R."/>
            <person name="Subramanian S."/>
            <person name="Pinnaka A."/>
        </authorList>
    </citation>
    <scope>NUCLEOTIDE SEQUENCE [LARGE SCALE GENOMIC DNA]</scope>
    <source>
        <strain evidence="2 3">AK15</strain>
    </source>
</reference>
<keyword evidence="3" id="KW-1185">Reference proteome</keyword>
<keyword evidence="1" id="KW-0472">Membrane</keyword>